<name>A0A0E9RPH0_ANGAN</name>
<dbReference type="EMBL" id="GBXM01077573">
    <property type="protein sequence ID" value="JAH31004.1"/>
    <property type="molecule type" value="Transcribed_RNA"/>
</dbReference>
<reference evidence="1" key="2">
    <citation type="journal article" date="2015" name="Fish Shellfish Immunol.">
        <title>Early steps in the European eel (Anguilla anguilla)-Vibrio vulnificus interaction in the gills: Role of the RtxA13 toxin.</title>
        <authorList>
            <person name="Callol A."/>
            <person name="Pajuelo D."/>
            <person name="Ebbesson L."/>
            <person name="Teles M."/>
            <person name="MacKenzie S."/>
            <person name="Amaro C."/>
        </authorList>
    </citation>
    <scope>NUCLEOTIDE SEQUENCE</scope>
</reference>
<dbReference type="AlphaFoldDB" id="A0A0E9RPH0"/>
<accession>A0A0E9RPH0</accession>
<sequence>MRPDNEWMDVILLSLYHVIQRKRMDGCHPDVSMPRDTKKMDGWMSSCCLCTM</sequence>
<proteinExistence type="predicted"/>
<organism evidence="1">
    <name type="scientific">Anguilla anguilla</name>
    <name type="common">European freshwater eel</name>
    <name type="synonym">Muraena anguilla</name>
    <dbReference type="NCBI Taxonomy" id="7936"/>
    <lineage>
        <taxon>Eukaryota</taxon>
        <taxon>Metazoa</taxon>
        <taxon>Chordata</taxon>
        <taxon>Craniata</taxon>
        <taxon>Vertebrata</taxon>
        <taxon>Euteleostomi</taxon>
        <taxon>Actinopterygii</taxon>
        <taxon>Neopterygii</taxon>
        <taxon>Teleostei</taxon>
        <taxon>Anguilliformes</taxon>
        <taxon>Anguillidae</taxon>
        <taxon>Anguilla</taxon>
    </lineage>
</organism>
<evidence type="ECO:0000313" key="1">
    <source>
        <dbReference type="EMBL" id="JAH31004.1"/>
    </source>
</evidence>
<protein>
    <submittedName>
        <fullName evidence="1">Uncharacterized protein</fullName>
    </submittedName>
</protein>
<reference evidence="1" key="1">
    <citation type="submission" date="2014-11" db="EMBL/GenBank/DDBJ databases">
        <authorList>
            <person name="Amaro Gonzalez C."/>
        </authorList>
    </citation>
    <scope>NUCLEOTIDE SEQUENCE</scope>
</reference>